<keyword evidence="1" id="KW-0812">Transmembrane</keyword>
<keyword evidence="1" id="KW-0472">Membrane</keyword>
<protein>
    <submittedName>
        <fullName evidence="3">Uncharacterized protein LOC118766362 isoform X2</fullName>
    </submittedName>
</protein>
<sequence length="355" mass="42151">MSRKSYSLTSIKAFYILVIFSVVLVSLAMTYGYFANSYLIREKVNRMYKLSSGQDFKGKISMNRVKYFDREAHRRDKYIELKRKIEEGKVTPFAKPLKRSWADEKRMGFLSESGQNKTIIFPTSKTNKNDTWRSFYKKDKTKPLKFPLKFGEQNNKWKVKKVPSQYKRNNTGKSLRFPSKGNYNMKKYRNAPLKFGEQKKLKRFPSQFKRNNIRKSLIFPLKGNMKKYQKAPLKFGEQWKVKKVPSQYKRNNTGKSLIFPLKGNMKKYQKAPLKQNNIWKVQKLPSQFKRNNTRKSLVFPSKVNYDMKKSQKSPLKFGELNKWKFNVFSSKFGMNKTGKPLEFPSKIKQDILYHK</sequence>
<feature type="transmembrane region" description="Helical" evidence="1">
    <location>
        <begin position="12"/>
        <end position="34"/>
    </location>
</feature>
<proteinExistence type="predicted"/>
<dbReference type="AlphaFoldDB" id="A0A7E6FD34"/>
<accession>A0A7E6FD34</accession>
<dbReference type="RefSeq" id="XP_036365651.1">
    <property type="nucleotide sequence ID" value="XM_036509758.1"/>
</dbReference>
<reference evidence="3" key="1">
    <citation type="submission" date="2025-08" db="UniProtKB">
        <authorList>
            <consortium name="RefSeq"/>
        </authorList>
    </citation>
    <scope>IDENTIFICATION</scope>
</reference>
<organism evidence="2 3">
    <name type="scientific">Octopus sinensis</name>
    <name type="common">East Asian common octopus</name>
    <dbReference type="NCBI Taxonomy" id="2607531"/>
    <lineage>
        <taxon>Eukaryota</taxon>
        <taxon>Metazoa</taxon>
        <taxon>Spiralia</taxon>
        <taxon>Lophotrochozoa</taxon>
        <taxon>Mollusca</taxon>
        <taxon>Cephalopoda</taxon>
        <taxon>Coleoidea</taxon>
        <taxon>Octopodiformes</taxon>
        <taxon>Octopoda</taxon>
        <taxon>Incirrata</taxon>
        <taxon>Octopodidae</taxon>
        <taxon>Octopus</taxon>
    </lineage>
</organism>
<name>A0A7E6FD34_9MOLL</name>
<evidence type="ECO:0000256" key="1">
    <source>
        <dbReference type="SAM" id="Phobius"/>
    </source>
</evidence>
<keyword evidence="1" id="KW-1133">Transmembrane helix</keyword>
<keyword evidence="2" id="KW-1185">Reference proteome</keyword>
<dbReference type="Proteomes" id="UP000515154">
    <property type="component" value="Linkage group LG15"/>
</dbReference>
<evidence type="ECO:0000313" key="3">
    <source>
        <dbReference type="RefSeq" id="XP_036365651.1"/>
    </source>
</evidence>
<gene>
    <name evidence="3" type="primary">LOC118766362</name>
</gene>
<evidence type="ECO:0000313" key="2">
    <source>
        <dbReference type="Proteomes" id="UP000515154"/>
    </source>
</evidence>